<comment type="caution">
    <text evidence="1">The sequence shown here is derived from an EMBL/GenBank/DDBJ whole genome shotgun (WGS) entry which is preliminary data.</text>
</comment>
<evidence type="ECO:0000313" key="2">
    <source>
        <dbReference type="Proteomes" id="UP000011560"/>
    </source>
</evidence>
<protein>
    <submittedName>
        <fullName evidence="1">Uncharacterized protein</fullName>
    </submittedName>
</protein>
<accession>M0BNR3</accession>
<gene>
    <name evidence="1" type="ORF">C479_04898</name>
</gene>
<dbReference type="Proteomes" id="UP000011560">
    <property type="component" value="Unassembled WGS sequence"/>
</dbReference>
<proteinExistence type="predicted"/>
<dbReference type="AlphaFoldDB" id="M0BNR3"/>
<name>M0BNR3_9EURY</name>
<keyword evidence="2" id="KW-1185">Reference proteome</keyword>
<reference evidence="1 2" key="1">
    <citation type="journal article" date="2014" name="PLoS Genet.">
        <title>Phylogenetically driven sequencing of extremely halophilic archaea reveals strategies for static and dynamic osmo-response.</title>
        <authorList>
            <person name="Becker E.A."/>
            <person name="Seitzer P.M."/>
            <person name="Tritt A."/>
            <person name="Larsen D."/>
            <person name="Krusor M."/>
            <person name="Yao A.I."/>
            <person name="Wu D."/>
            <person name="Madern D."/>
            <person name="Eisen J.A."/>
            <person name="Darling A.E."/>
            <person name="Facciotti M.T."/>
        </authorList>
    </citation>
    <scope>NUCLEOTIDE SEQUENCE [LARGE SCALE GENOMIC DNA]</scope>
    <source>
        <strain evidence="1 2">JCM 14624</strain>
    </source>
</reference>
<organism evidence="1 2">
    <name type="scientific">Halovivax asiaticus JCM 14624</name>
    <dbReference type="NCBI Taxonomy" id="1227490"/>
    <lineage>
        <taxon>Archaea</taxon>
        <taxon>Methanobacteriati</taxon>
        <taxon>Methanobacteriota</taxon>
        <taxon>Stenosarchaea group</taxon>
        <taxon>Halobacteria</taxon>
        <taxon>Halobacteriales</taxon>
        <taxon>Natrialbaceae</taxon>
        <taxon>Halovivax</taxon>
    </lineage>
</organism>
<dbReference type="RefSeq" id="WP_007698714.1">
    <property type="nucleotide sequence ID" value="NZ_AOIQ01000009.1"/>
</dbReference>
<dbReference type="STRING" id="1227490.C479_04898"/>
<sequence length="691" mass="75107">MTEMAASDRLIDESDSPVDIELQGTSLRATDTAGNVFTCDLTGFSELSWAHSFEEPIDATLSGRVSELRCDLRNAIALERRDAPLRFVNRDEPIEGEHFDIGFEDDVTVRLPAGEYYCRYDCEIFTRIRFDGEARIRNRSHGELSITFPHPTPLTIGFKSTVEVPRNRLTIEPTTAGLATAITNLSAALRTTGPSRVHRSHRAYPPLVRVGDETVVPESVRESRPETGLDLLVPDTIDAIYTAAPVAYFLGARVVPTSDRSPRLVAEAADFSFQIPTDPSLATGITTVLRRTFFLDLLVDWIQPDAPTLAEHTQLAEAGIDLEPCRDRSLAGRVATYLDLPADPVDDILPGWPYRMTMAADPSYAPALPHLCYDLAAIDTPQTSQGHGTSAPVESKPPHQALLDTQPLHGTVGSVDREADFEARLAAYENRIRSLERGTERTSVVVATGPSVDPALGAELAAAYTDREETVPTTVETLAQPTRDTLRRALTDGAEFFHYVGTCTDGLGCLDGPLDPNSLSGIDPTVVQLDGSGARSVADAFVTAGAVAVASRDRVHEGRAGSRLGTLLLYGQSVATAAQCSQLVDFDPTLSVVGDGAHRYVAKWKPTGIQTISAHAGDSLEVTVVPFSVDPVGAHWRPDYDSRIHLMPAAYSYDVEASAYSQHFLHNNQPVLLDDGLYLPDEQRRLLYPIV</sequence>
<dbReference type="OrthoDB" id="191514at2157"/>
<evidence type="ECO:0000313" key="1">
    <source>
        <dbReference type="EMBL" id="ELZ12117.1"/>
    </source>
</evidence>
<dbReference type="EMBL" id="AOIQ01000009">
    <property type="protein sequence ID" value="ELZ12117.1"/>
    <property type="molecule type" value="Genomic_DNA"/>
</dbReference>